<organism evidence="2 3">
    <name type="scientific">Nonomuraea salmonea</name>
    <dbReference type="NCBI Taxonomy" id="46181"/>
    <lineage>
        <taxon>Bacteria</taxon>
        <taxon>Bacillati</taxon>
        <taxon>Actinomycetota</taxon>
        <taxon>Actinomycetes</taxon>
        <taxon>Streptosporangiales</taxon>
        <taxon>Streptosporangiaceae</taxon>
        <taxon>Nonomuraea</taxon>
    </lineage>
</organism>
<dbReference type="Pfam" id="PF01872">
    <property type="entry name" value="RibD_C"/>
    <property type="match status" value="1"/>
</dbReference>
<dbReference type="Gene3D" id="3.40.430.10">
    <property type="entry name" value="Dihydrofolate Reductase, subunit A"/>
    <property type="match status" value="1"/>
</dbReference>
<dbReference type="SUPFAM" id="SSF53597">
    <property type="entry name" value="Dihydrofolate reductase-like"/>
    <property type="match status" value="1"/>
</dbReference>
<evidence type="ECO:0000259" key="1">
    <source>
        <dbReference type="Pfam" id="PF01872"/>
    </source>
</evidence>
<sequence length="181" mass="19736">MGKIVSSFFISVDGVVESPDQWHFPYWCDEMGAFVQAGMESAAGFLMGRKLYDEWSSYWTTTDADPEIAATFNEARKFVVSSSLEKADWANTTVISGDVAAGLRELKERSEGDLQMSGSATTVRWLLANGLLDELHLLVHPIAVGRGQRLFEDTPTHPLKLTGSETWSSGVILASYAPAGA</sequence>
<dbReference type="RefSeq" id="WP_345394847.1">
    <property type="nucleotide sequence ID" value="NZ_BAAAXS010000001.1"/>
</dbReference>
<dbReference type="InterPro" id="IPR024072">
    <property type="entry name" value="DHFR-like_dom_sf"/>
</dbReference>
<proteinExistence type="predicted"/>
<feature type="domain" description="Bacterial bifunctional deaminase-reductase C-terminal" evidence="1">
    <location>
        <begin position="3"/>
        <end position="173"/>
    </location>
</feature>
<dbReference type="PANTHER" id="PTHR38011:SF11">
    <property type="entry name" value="2,5-DIAMINO-6-RIBOSYLAMINO-4(3H)-PYRIMIDINONE 5'-PHOSPHATE REDUCTASE"/>
    <property type="match status" value="1"/>
</dbReference>
<evidence type="ECO:0000313" key="2">
    <source>
        <dbReference type="EMBL" id="MFB9475715.1"/>
    </source>
</evidence>
<dbReference type="InterPro" id="IPR050765">
    <property type="entry name" value="Riboflavin_Biosynth_HTPR"/>
</dbReference>
<keyword evidence="3" id="KW-1185">Reference proteome</keyword>
<dbReference type="InterPro" id="IPR002734">
    <property type="entry name" value="RibDG_C"/>
</dbReference>
<protein>
    <submittedName>
        <fullName evidence="2">Dihydrofolate reductase family protein</fullName>
    </submittedName>
</protein>
<gene>
    <name evidence="2" type="ORF">ACFFR3_40025</name>
</gene>
<reference evidence="2 3" key="1">
    <citation type="submission" date="2024-09" db="EMBL/GenBank/DDBJ databases">
        <authorList>
            <person name="Sun Q."/>
            <person name="Mori K."/>
        </authorList>
    </citation>
    <scope>NUCLEOTIDE SEQUENCE [LARGE SCALE GENOMIC DNA]</scope>
    <source>
        <strain evidence="2 3">JCM 3324</strain>
    </source>
</reference>
<comment type="caution">
    <text evidence="2">The sequence shown here is derived from an EMBL/GenBank/DDBJ whole genome shotgun (WGS) entry which is preliminary data.</text>
</comment>
<dbReference type="EMBL" id="JBHMCF010000045">
    <property type="protein sequence ID" value="MFB9475715.1"/>
    <property type="molecule type" value="Genomic_DNA"/>
</dbReference>
<accession>A0ABV5NZG8</accession>
<dbReference type="Proteomes" id="UP001589568">
    <property type="component" value="Unassembled WGS sequence"/>
</dbReference>
<name>A0ABV5NZG8_9ACTN</name>
<evidence type="ECO:0000313" key="3">
    <source>
        <dbReference type="Proteomes" id="UP001589568"/>
    </source>
</evidence>
<dbReference type="PANTHER" id="PTHR38011">
    <property type="entry name" value="DIHYDROFOLATE REDUCTASE FAMILY PROTEIN (AFU_ORTHOLOGUE AFUA_8G06820)"/>
    <property type="match status" value="1"/>
</dbReference>